<keyword evidence="3 4" id="KW-0443">Lipid metabolism</keyword>
<dbReference type="PANTHER" id="PTHR14226:SF57">
    <property type="entry name" value="BLR7027 PROTEIN"/>
    <property type="match status" value="1"/>
</dbReference>
<sequence>MTETRGLVLGPGGVVGTAWTAGLVVGLRRAGVDLADADLIVGTSAGAIVGAMLATGQDLERLGALPVDATASAPATDPARMNEVFAVLGDRSLDPAEARRRVGRIALAAETGGEETHVSRMAALVGAREWPDRDLLITTVDVETGERRVWDRSDGAPPATVVAASTAMPGAYPPITVNGRRYMDGALAEGSNADLADGAGITVLVEPLAHLFPASPTAGAPGVVRVVPDPAAVAAFGPDLHDRAASRASYEAGVRQAADAADRIRGAWHDHKSAGRRRSM</sequence>
<protein>
    <submittedName>
        <fullName evidence="6">Patatin-like phospholipase family protein</fullName>
    </submittedName>
</protein>
<keyword evidence="7" id="KW-1185">Reference proteome</keyword>
<reference evidence="7" key="1">
    <citation type="journal article" date="2019" name="Int. J. Syst. Evol. Microbiol.">
        <title>The Global Catalogue of Microorganisms (GCM) 10K type strain sequencing project: providing services to taxonomists for standard genome sequencing and annotation.</title>
        <authorList>
            <consortium name="The Broad Institute Genomics Platform"/>
            <consortium name="The Broad Institute Genome Sequencing Center for Infectious Disease"/>
            <person name="Wu L."/>
            <person name="Ma J."/>
        </authorList>
    </citation>
    <scope>NUCLEOTIDE SEQUENCE [LARGE SCALE GENOMIC DNA]</scope>
    <source>
        <strain evidence="7">JCM 17939</strain>
    </source>
</reference>
<proteinExistence type="predicted"/>
<keyword evidence="1 4" id="KW-0378">Hydrolase</keyword>
<dbReference type="InterPro" id="IPR016035">
    <property type="entry name" value="Acyl_Trfase/lysoPLipase"/>
</dbReference>
<gene>
    <name evidence="6" type="ORF">GCM10023196_021510</name>
</gene>
<feature type="active site" description="Proton acceptor" evidence="4">
    <location>
        <position position="184"/>
    </location>
</feature>
<dbReference type="SUPFAM" id="SSF52151">
    <property type="entry name" value="FabD/lysophospholipase-like"/>
    <property type="match status" value="1"/>
</dbReference>
<accession>A0ABP8U4X7</accession>
<feature type="domain" description="PNPLA" evidence="5">
    <location>
        <begin position="7"/>
        <end position="197"/>
    </location>
</feature>
<dbReference type="PROSITE" id="PS51635">
    <property type="entry name" value="PNPLA"/>
    <property type="match status" value="1"/>
</dbReference>
<dbReference type="Proteomes" id="UP001501442">
    <property type="component" value="Unassembled WGS sequence"/>
</dbReference>
<organism evidence="6 7">
    <name type="scientific">Actinoallomurus vinaceus</name>
    <dbReference type="NCBI Taxonomy" id="1080074"/>
    <lineage>
        <taxon>Bacteria</taxon>
        <taxon>Bacillati</taxon>
        <taxon>Actinomycetota</taxon>
        <taxon>Actinomycetes</taxon>
        <taxon>Streptosporangiales</taxon>
        <taxon>Thermomonosporaceae</taxon>
        <taxon>Actinoallomurus</taxon>
    </lineage>
</organism>
<feature type="short sequence motif" description="DGA/G" evidence="4">
    <location>
        <begin position="184"/>
        <end position="186"/>
    </location>
</feature>
<dbReference type="InterPro" id="IPR050301">
    <property type="entry name" value="NTE"/>
</dbReference>
<feature type="active site" description="Nucleophile" evidence="4">
    <location>
        <position position="44"/>
    </location>
</feature>
<evidence type="ECO:0000256" key="1">
    <source>
        <dbReference type="ARBA" id="ARBA00022801"/>
    </source>
</evidence>
<dbReference type="Gene3D" id="3.40.1090.10">
    <property type="entry name" value="Cytosolic phospholipase A2 catalytic domain"/>
    <property type="match status" value="2"/>
</dbReference>
<name>A0ABP8U4X7_9ACTN</name>
<evidence type="ECO:0000256" key="2">
    <source>
        <dbReference type="ARBA" id="ARBA00022963"/>
    </source>
</evidence>
<dbReference type="PANTHER" id="PTHR14226">
    <property type="entry name" value="NEUROPATHY TARGET ESTERASE/SWISS CHEESE D.MELANOGASTER"/>
    <property type="match status" value="1"/>
</dbReference>
<dbReference type="RefSeq" id="WP_345430525.1">
    <property type="nucleotide sequence ID" value="NZ_BAABHK010000002.1"/>
</dbReference>
<dbReference type="InterPro" id="IPR002641">
    <property type="entry name" value="PNPLA_dom"/>
</dbReference>
<comment type="caution">
    <text evidence="4">Lacks conserved residue(s) required for the propagation of feature annotation.</text>
</comment>
<evidence type="ECO:0000259" key="5">
    <source>
        <dbReference type="PROSITE" id="PS51635"/>
    </source>
</evidence>
<evidence type="ECO:0000313" key="6">
    <source>
        <dbReference type="EMBL" id="GAA4623814.1"/>
    </source>
</evidence>
<evidence type="ECO:0000313" key="7">
    <source>
        <dbReference type="Proteomes" id="UP001501442"/>
    </source>
</evidence>
<comment type="caution">
    <text evidence="6">The sequence shown here is derived from an EMBL/GenBank/DDBJ whole genome shotgun (WGS) entry which is preliminary data.</text>
</comment>
<evidence type="ECO:0000256" key="3">
    <source>
        <dbReference type="ARBA" id="ARBA00023098"/>
    </source>
</evidence>
<dbReference type="EMBL" id="BAABHK010000002">
    <property type="protein sequence ID" value="GAA4623814.1"/>
    <property type="molecule type" value="Genomic_DNA"/>
</dbReference>
<dbReference type="Pfam" id="PF01734">
    <property type="entry name" value="Patatin"/>
    <property type="match status" value="1"/>
</dbReference>
<evidence type="ECO:0000256" key="4">
    <source>
        <dbReference type="PROSITE-ProRule" id="PRU01161"/>
    </source>
</evidence>
<keyword evidence="2 4" id="KW-0442">Lipid degradation</keyword>
<feature type="short sequence motif" description="GXSXG" evidence="4">
    <location>
        <begin position="42"/>
        <end position="46"/>
    </location>
</feature>